<dbReference type="InterPro" id="IPR050109">
    <property type="entry name" value="HTH-type_TetR-like_transc_reg"/>
</dbReference>
<name>A0A942SY57_9BACI</name>
<evidence type="ECO:0000259" key="5">
    <source>
        <dbReference type="PROSITE" id="PS50977"/>
    </source>
</evidence>
<keyword evidence="3" id="KW-0804">Transcription</keyword>
<dbReference type="Gene3D" id="1.10.357.10">
    <property type="entry name" value="Tetracycline Repressor, domain 2"/>
    <property type="match status" value="1"/>
</dbReference>
<dbReference type="PANTHER" id="PTHR30055">
    <property type="entry name" value="HTH-TYPE TRANSCRIPTIONAL REGULATOR RUTR"/>
    <property type="match status" value="1"/>
</dbReference>
<dbReference type="GO" id="GO:0000976">
    <property type="term" value="F:transcription cis-regulatory region binding"/>
    <property type="evidence" value="ECO:0007669"/>
    <property type="project" value="TreeGrafter"/>
</dbReference>
<organism evidence="6">
    <name type="scientific">Neobacillus citreus</name>
    <dbReference type="NCBI Taxonomy" id="2833578"/>
    <lineage>
        <taxon>Bacteria</taxon>
        <taxon>Bacillati</taxon>
        <taxon>Bacillota</taxon>
        <taxon>Bacilli</taxon>
        <taxon>Bacillales</taxon>
        <taxon>Bacillaceae</taxon>
        <taxon>Neobacillus</taxon>
    </lineage>
</organism>
<dbReference type="PANTHER" id="PTHR30055:SF238">
    <property type="entry name" value="MYCOFACTOCIN BIOSYNTHESIS TRANSCRIPTIONAL REGULATOR MFTR-RELATED"/>
    <property type="match status" value="1"/>
</dbReference>
<keyword evidence="1" id="KW-0805">Transcription regulation</keyword>
<evidence type="ECO:0000256" key="4">
    <source>
        <dbReference type="PROSITE-ProRule" id="PRU00335"/>
    </source>
</evidence>
<proteinExistence type="predicted"/>
<feature type="domain" description="HTH tetR-type" evidence="5">
    <location>
        <begin position="26"/>
        <end position="86"/>
    </location>
</feature>
<dbReference type="InterPro" id="IPR001647">
    <property type="entry name" value="HTH_TetR"/>
</dbReference>
<dbReference type="InterPro" id="IPR009057">
    <property type="entry name" value="Homeodomain-like_sf"/>
</dbReference>
<protein>
    <submittedName>
        <fullName evidence="6">TetR family transcriptional regulator</fullName>
    </submittedName>
</protein>
<keyword evidence="2 4" id="KW-0238">DNA-binding</keyword>
<evidence type="ECO:0000256" key="1">
    <source>
        <dbReference type="ARBA" id="ARBA00023015"/>
    </source>
</evidence>
<comment type="caution">
    <text evidence="6">The sequence shown here is derived from an EMBL/GenBank/DDBJ whole genome shotgun (WGS) entry which is preliminary data.</text>
</comment>
<dbReference type="SUPFAM" id="SSF46689">
    <property type="entry name" value="Homeodomain-like"/>
    <property type="match status" value="1"/>
</dbReference>
<gene>
    <name evidence="6" type="ORF">KHB02_13825</name>
</gene>
<evidence type="ECO:0000256" key="2">
    <source>
        <dbReference type="ARBA" id="ARBA00023125"/>
    </source>
</evidence>
<evidence type="ECO:0000256" key="3">
    <source>
        <dbReference type="ARBA" id="ARBA00023163"/>
    </source>
</evidence>
<dbReference type="Pfam" id="PF00440">
    <property type="entry name" value="TetR_N"/>
    <property type="match status" value="1"/>
</dbReference>
<dbReference type="GO" id="GO:0003700">
    <property type="term" value="F:DNA-binding transcription factor activity"/>
    <property type="evidence" value="ECO:0007669"/>
    <property type="project" value="TreeGrafter"/>
</dbReference>
<reference evidence="6" key="1">
    <citation type="submission" date="2021-05" db="EMBL/GenBank/DDBJ databases">
        <title>Novel Bacillus species.</title>
        <authorList>
            <person name="Liu G."/>
        </authorList>
    </citation>
    <scope>NUCLEOTIDE SEQUENCE</scope>
    <source>
        <strain evidence="6">FJAT-50051</strain>
    </source>
</reference>
<dbReference type="PROSITE" id="PS50977">
    <property type="entry name" value="HTH_TETR_2"/>
    <property type="match status" value="1"/>
</dbReference>
<dbReference type="EMBL" id="JAGYPE010000002">
    <property type="protein sequence ID" value="MBS4182472.1"/>
    <property type="molecule type" value="Genomic_DNA"/>
</dbReference>
<sequence length="200" mass="21849">MTTSAPLSVDTVATTEPCSLRERKKQQTRHAIHDAALTLVTEHGLDGVTVEQICADADVSPRTFFNYFPSKAHAALGLDVVETPEAVGERFRTGTGRLVDDVCTLVAGTVPLSQDRRRTKELLVLRPEMAPTVMQWMAESRHAMLALVATRTDEQTARTLVTLVMSALSEVAHRSTVHSTTELREQLGDVVREMVALASA</sequence>
<dbReference type="AlphaFoldDB" id="A0A942SY57"/>
<feature type="DNA-binding region" description="H-T-H motif" evidence="4">
    <location>
        <begin position="49"/>
        <end position="68"/>
    </location>
</feature>
<accession>A0A942SY57</accession>
<evidence type="ECO:0000313" key="6">
    <source>
        <dbReference type="EMBL" id="MBS4182472.1"/>
    </source>
</evidence>